<name>A0A814L499_9BILA</name>
<dbReference type="SUPFAM" id="SSF46785">
    <property type="entry name" value="Winged helix' DNA-binding domain"/>
    <property type="match status" value="1"/>
</dbReference>
<evidence type="ECO:0000256" key="2">
    <source>
        <dbReference type="PROSITE-ProRule" id="PRU00089"/>
    </source>
</evidence>
<dbReference type="Pfam" id="PF00250">
    <property type="entry name" value="Forkhead"/>
    <property type="match status" value="1"/>
</dbReference>
<evidence type="ECO:0000313" key="5">
    <source>
        <dbReference type="EMBL" id="CAF0938784.1"/>
    </source>
</evidence>
<evidence type="ECO:0000313" key="6">
    <source>
        <dbReference type="EMBL" id="CAF1059948.1"/>
    </source>
</evidence>
<comment type="caution">
    <text evidence="6">The sequence shown here is derived from an EMBL/GenBank/DDBJ whole genome shotgun (WGS) entry which is preliminary data.</text>
</comment>
<gene>
    <name evidence="5" type="ORF">BJG266_LOCUS12527</name>
    <name evidence="6" type="ORF">QVE165_LOCUS18098</name>
</gene>
<evidence type="ECO:0000256" key="1">
    <source>
        <dbReference type="ARBA" id="ARBA00023125"/>
    </source>
</evidence>
<organism evidence="6 7">
    <name type="scientific">Adineta steineri</name>
    <dbReference type="NCBI Taxonomy" id="433720"/>
    <lineage>
        <taxon>Eukaryota</taxon>
        <taxon>Metazoa</taxon>
        <taxon>Spiralia</taxon>
        <taxon>Gnathifera</taxon>
        <taxon>Rotifera</taxon>
        <taxon>Eurotatoria</taxon>
        <taxon>Bdelloidea</taxon>
        <taxon>Adinetida</taxon>
        <taxon>Adinetidae</taxon>
        <taxon>Adineta</taxon>
    </lineage>
</organism>
<accession>A0A814L499</accession>
<evidence type="ECO:0000256" key="3">
    <source>
        <dbReference type="SAM" id="MobiDB-lite"/>
    </source>
</evidence>
<protein>
    <recommendedName>
        <fullName evidence="4">Fork-head domain-containing protein</fullName>
    </recommendedName>
</protein>
<dbReference type="GO" id="GO:0043565">
    <property type="term" value="F:sequence-specific DNA binding"/>
    <property type="evidence" value="ECO:0007669"/>
    <property type="project" value="InterPro"/>
</dbReference>
<dbReference type="InterPro" id="IPR001766">
    <property type="entry name" value="Fork_head_dom"/>
</dbReference>
<feature type="region of interest" description="Disordered" evidence="3">
    <location>
        <begin position="299"/>
        <end position="326"/>
    </location>
</feature>
<dbReference type="GO" id="GO:0005634">
    <property type="term" value="C:nucleus"/>
    <property type="evidence" value="ECO:0007669"/>
    <property type="project" value="UniProtKB-SubCell"/>
</dbReference>
<feature type="compositionally biased region" description="Basic residues" evidence="3">
    <location>
        <begin position="316"/>
        <end position="326"/>
    </location>
</feature>
<evidence type="ECO:0000259" key="4">
    <source>
        <dbReference type="PROSITE" id="PS50039"/>
    </source>
</evidence>
<dbReference type="GO" id="GO:0003700">
    <property type="term" value="F:DNA-binding transcription factor activity"/>
    <property type="evidence" value="ECO:0007669"/>
    <property type="project" value="InterPro"/>
</dbReference>
<dbReference type="Gene3D" id="1.10.10.10">
    <property type="entry name" value="Winged helix-like DNA-binding domain superfamily/Winged helix DNA-binding domain"/>
    <property type="match status" value="1"/>
</dbReference>
<comment type="subcellular location">
    <subcellularLocation>
        <location evidence="2">Nucleus</location>
    </subcellularLocation>
</comment>
<feature type="domain" description="Fork-head" evidence="4">
    <location>
        <begin position="150"/>
        <end position="229"/>
    </location>
</feature>
<dbReference type="EMBL" id="CAJNOM010000106">
    <property type="protein sequence ID" value="CAF1059948.1"/>
    <property type="molecule type" value="Genomic_DNA"/>
</dbReference>
<dbReference type="AlphaFoldDB" id="A0A814L499"/>
<keyword evidence="1 2" id="KW-0238">DNA-binding</keyword>
<keyword evidence="2" id="KW-0539">Nucleus</keyword>
<dbReference type="OrthoDB" id="10048089at2759"/>
<dbReference type="PROSITE" id="PS50039">
    <property type="entry name" value="FORK_HEAD_3"/>
    <property type="match status" value="1"/>
</dbReference>
<dbReference type="Proteomes" id="UP000663877">
    <property type="component" value="Unassembled WGS sequence"/>
</dbReference>
<dbReference type="EMBL" id="CAJNOI010000048">
    <property type="protein sequence ID" value="CAF0938784.1"/>
    <property type="molecule type" value="Genomic_DNA"/>
</dbReference>
<reference evidence="6" key="1">
    <citation type="submission" date="2021-02" db="EMBL/GenBank/DDBJ databases">
        <authorList>
            <person name="Nowell W R."/>
        </authorList>
    </citation>
    <scope>NUCLEOTIDE SEQUENCE</scope>
</reference>
<dbReference type="InterPro" id="IPR036390">
    <property type="entry name" value="WH_DNA-bd_sf"/>
</dbReference>
<proteinExistence type="predicted"/>
<sequence length="510" mass="58618">MRNEEDECDSSCVYTVASQSDVTSFLYAQEAKITGLSSTLSDNDDYDDESSIDGSFSARFNENHLKLKKSYLSHSCFASISTSTLNKTNSVDDLTELKWLNSFKLKEFKDNKTNNQETKETTTTTYQVISNTEDHISKLSNELKTYPNNKDSISYGVLIFLALYSKRNDKQTPWSLTLKQIYEYIQIHSKHTVDKRGWKNLLKQTLNIIPCFIKTKLDSNKSRSIWTIDSYYRPLLTKAYLTNLSLPVNKITSTNENDEKEISLNVIDSSKSMVNNFPPKATVKTKALPRLYERLCEEKSDKADEDETESMNTIKHQQHLISGKKRSRSVSSADYWRVVKDNNKNRLSSSSPWSTKLSKRHRISNRLQYNTELKTSTSNKESTIITPCPSIDHMYLEKPTNKTNNLSIDEDDECDSSSFIHPNCKSATGIQNRIRNNSIHRRKSSLPRKRLSLILPTRRANTRISRKIIEQDLQLLRQANHNNQQSTNNKLIIIDTLTSTDDILDLSLTR</sequence>
<dbReference type="Proteomes" id="UP000663832">
    <property type="component" value="Unassembled WGS sequence"/>
</dbReference>
<evidence type="ECO:0000313" key="7">
    <source>
        <dbReference type="Proteomes" id="UP000663832"/>
    </source>
</evidence>
<keyword evidence="7" id="KW-1185">Reference proteome</keyword>
<dbReference type="InterPro" id="IPR036388">
    <property type="entry name" value="WH-like_DNA-bd_sf"/>
</dbReference>
<feature type="DNA-binding region" description="Fork-head" evidence="2">
    <location>
        <begin position="150"/>
        <end position="229"/>
    </location>
</feature>